<dbReference type="InterPro" id="IPR036365">
    <property type="entry name" value="PGBD-like_sf"/>
</dbReference>
<dbReference type="GO" id="GO:0009253">
    <property type="term" value="P:peptidoglycan catabolic process"/>
    <property type="evidence" value="ECO:0007669"/>
    <property type="project" value="InterPro"/>
</dbReference>
<name>A0A8J3V897_9ACTN</name>
<sequence>MIMTLELWCPFADHKPLGSQTQPKIGVPRIFILHTMSGFLRGTDSMFRTSGYTGTESTFGIGGSYDPEPLDGAIWQWQDLTHSADAQFAGNRYSTSVETSDGAKSGVRWSDKQAESLIRLGVWWCKQTGHPARLVTSPSGTGFGYHSQLPVWNENSHNCPGPVRLGQYKAEIIPEIARRLGGTHATSSTAYPGRLLRYPPLLKGDDVRRWQAQMKKIGYSIDVDGYYGPKSKAVCVKFQKAEHLDADGIVGPKTWKAAFAHR</sequence>
<dbReference type="InterPro" id="IPR036505">
    <property type="entry name" value="Amidase/PGRP_sf"/>
</dbReference>
<evidence type="ECO:0000259" key="1">
    <source>
        <dbReference type="Pfam" id="PF01471"/>
    </source>
</evidence>
<accession>A0A8J3V897</accession>
<comment type="caution">
    <text evidence="2">The sequence shown here is derived from an EMBL/GenBank/DDBJ whole genome shotgun (WGS) entry which is preliminary data.</text>
</comment>
<feature type="domain" description="Peptidoglycan binding-like" evidence="1">
    <location>
        <begin position="204"/>
        <end position="257"/>
    </location>
</feature>
<dbReference type="GO" id="GO:0008745">
    <property type="term" value="F:N-acetylmuramoyl-L-alanine amidase activity"/>
    <property type="evidence" value="ECO:0007669"/>
    <property type="project" value="InterPro"/>
</dbReference>
<organism evidence="2 3">
    <name type="scientific">Planotetraspora kaengkrachanensis</name>
    <dbReference type="NCBI Taxonomy" id="575193"/>
    <lineage>
        <taxon>Bacteria</taxon>
        <taxon>Bacillati</taxon>
        <taxon>Actinomycetota</taxon>
        <taxon>Actinomycetes</taxon>
        <taxon>Streptosporangiales</taxon>
        <taxon>Streptosporangiaceae</taxon>
        <taxon>Planotetraspora</taxon>
    </lineage>
</organism>
<protein>
    <recommendedName>
        <fullName evidence="1">Peptidoglycan binding-like domain-containing protein</fullName>
    </recommendedName>
</protein>
<gene>
    <name evidence="2" type="ORF">Pka01_45610</name>
</gene>
<evidence type="ECO:0000313" key="2">
    <source>
        <dbReference type="EMBL" id="GIG81434.1"/>
    </source>
</evidence>
<dbReference type="SUPFAM" id="SSF47090">
    <property type="entry name" value="PGBD-like"/>
    <property type="match status" value="1"/>
</dbReference>
<dbReference type="Gene3D" id="3.40.80.10">
    <property type="entry name" value="Peptidoglycan recognition protein-like"/>
    <property type="match status" value="1"/>
</dbReference>
<dbReference type="EMBL" id="BONV01000020">
    <property type="protein sequence ID" value="GIG81434.1"/>
    <property type="molecule type" value="Genomic_DNA"/>
</dbReference>
<evidence type="ECO:0000313" key="3">
    <source>
        <dbReference type="Proteomes" id="UP000630097"/>
    </source>
</evidence>
<dbReference type="InterPro" id="IPR002477">
    <property type="entry name" value="Peptidoglycan-bd-like"/>
</dbReference>
<reference evidence="2 3" key="1">
    <citation type="submission" date="2021-01" db="EMBL/GenBank/DDBJ databases">
        <title>Whole genome shotgun sequence of Planotetraspora kaengkrachanensis NBRC 104272.</title>
        <authorList>
            <person name="Komaki H."/>
            <person name="Tamura T."/>
        </authorList>
    </citation>
    <scope>NUCLEOTIDE SEQUENCE [LARGE SCALE GENOMIC DNA]</scope>
    <source>
        <strain evidence="2 3">NBRC 104272</strain>
    </source>
</reference>
<dbReference type="AlphaFoldDB" id="A0A8J3V897"/>
<proteinExistence type="predicted"/>
<keyword evidence="3" id="KW-1185">Reference proteome</keyword>
<dbReference type="Pfam" id="PF01471">
    <property type="entry name" value="PG_binding_1"/>
    <property type="match status" value="1"/>
</dbReference>
<dbReference type="SUPFAM" id="SSF55846">
    <property type="entry name" value="N-acetylmuramoyl-L-alanine amidase-like"/>
    <property type="match status" value="1"/>
</dbReference>
<dbReference type="InterPro" id="IPR036366">
    <property type="entry name" value="PGBDSf"/>
</dbReference>
<dbReference type="Gene3D" id="1.10.101.10">
    <property type="entry name" value="PGBD-like superfamily/PGBD"/>
    <property type="match status" value="1"/>
</dbReference>
<dbReference type="Proteomes" id="UP000630097">
    <property type="component" value="Unassembled WGS sequence"/>
</dbReference>